<dbReference type="InterPro" id="IPR015018">
    <property type="entry name" value="DUF1905"/>
</dbReference>
<accession>A0A4Z0HI31</accession>
<sequence length="144" mass="15282">MKFSTEMLQMGNNTGIEVPAHVVEALGAGKRPAVVVDVSGYRYRSTIAPMGGKFLIPFSAERRAESGIAGGDAVEVELTVDTEPRTVEVPDDLRAALAGSADASNAWERLSYSRQKAHVASVQGAKAAETRARRIAKVIADLEA</sequence>
<dbReference type="RefSeq" id="WP_135361549.1">
    <property type="nucleotide sequence ID" value="NZ_RWJZ01000015.1"/>
</dbReference>
<organism evidence="1 2">
    <name type="scientific">Mycolicibacterium peregrinum</name>
    <name type="common">Mycobacterium peregrinum</name>
    <dbReference type="NCBI Taxonomy" id="43304"/>
    <lineage>
        <taxon>Bacteria</taxon>
        <taxon>Bacillati</taxon>
        <taxon>Actinomycetota</taxon>
        <taxon>Actinomycetes</taxon>
        <taxon>Mycobacteriales</taxon>
        <taxon>Mycobacteriaceae</taxon>
        <taxon>Mycolicibacterium</taxon>
    </lineage>
</organism>
<dbReference type="Proteomes" id="UP000297792">
    <property type="component" value="Unassembled WGS sequence"/>
</dbReference>
<dbReference type="Pfam" id="PF13376">
    <property type="entry name" value="OmdA"/>
    <property type="match status" value="1"/>
</dbReference>
<dbReference type="Gene3D" id="2.40.30.100">
    <property type="entry name" value="AF2212/PG0164-like"/>
    <property type="match status" value="1"/>
</dbReference>
<dbReference type="InterPro" id="IPR037079">
    <property type="entry name" value="AF2212/PG0164-like_sf"/>
</dbReference>
<evidence type="ECO:0000313" key="2">
    <source>
        <dbReference type="Proteomes" id="UP000297792"/>
    </source>
</evidence>
<evidence type="ECO:0000313" key="1">
    <source>
        <dbReference type="EMBL" id="TGB38194.1"/>
    </source>
</evidence>
<proteinExistence type="predicted"/>
<dbReference type="AlphaFoldDB" id="A0A4Z0HI31"/>
<reference evidence="1 2" key="1">
    <citation type="submission" date="2018-12" db="EMBL/GenBank/DDBJ databases">
        <title>Draft genome sequences of Mycolicibacterium peregrinum isolated from a pig with lymphadenitis and from soil on the same Japanese pig farm.</title>
        <authorList>
            <person name="Komatsu T."/>
            <person name="Ohya K."/>
            <person name="Sawai K."/>
            <person name="Odoi J.O."/>
            <person name="Otsu K."/>
            <person name="Ota A."/>
            <person name="Ito T."/>
            <person name="Kawai M."/>
            <person name="Maruyama F."/>
        </authorList>
    </citation>
    <scope>NUCLEOTIDE SEQUENCE [LARGE SCALE GENOMIC DNA]</scope>
    <source>
        <strain evidence="1 2">138</strain>
    </source>
</reference>
<keyword evidence="2" id="KW-1185">Reference proteome</keyword>
<dbReference type="EMBL" id="RWKA01000017">
    <property type="protein sequence ID" value="TGB38194.1"/>
    <property type="molecule type" value="Genomic_DNA"/>
</dbReference>
<dbReference type="SUPFAM" id="SSF141694">
    <property type="entry name" value="AF2212/PG0164-like"/>
    <property type="match status" value="1"/>
</dbReference>
<name>A0A4Z0HI31_MYCPR</name>
<protein>
    <submittedName>
        <fullName evidence="1">DUF1905 domain-containing protein</fullName>
    </submittedName>
</protein>
<gene>
    <name evidence="1" type="ORF">EJD98_25005</name>
</gene>
<comment type="caution">
    <text evidence="1">The sequence shown here is derived from an EMBL/GenBank/DDBJ whole genome shotgun (WGS) entry which is preliminary data.</text>
</comment>
<dbReference type="Pfam" id="PF08922">
    <property type="entry name" value="DUF1905"/>
    <property type="match status" value="1"/>
</dbReference>